<keyword evidence="2" id="KW-0805">Transcription regulation</keyword>
<dbReference type="InterPro" id="IPR013249">
    <property type="entry name" value="RNA_pol_sigma70_r4_t2"/>
</dbReference>
<keyword evidence="4" id="KW-0804">Transcription</keyword>
<dbReference type="InterPro" id="IPR036388">
    <property type="entry name" value="WH-like_DNA-bd_sf"/>
</dbReference>
<proteinExistence type="inferred from homology"/>
<dbReference type="Pfam" id="PF08281">
    <property type="entry name" value="Sigma70_r4_2"/>
    <property type="match status" value="1"/>
</dbReference>
<dbReference type="Gene3D" id="1.10.1740.10">
    <property type="match status" value="1"/>
</dbReference>
<dbReference type="InterPro" id="IPR013325">
    <property type="entry name" value="RNA_pol_sigma_r2"/>
</dbReference>
<name>A0A428X6C7_AMYBA</name>
<evidence type="ECO:0000256" key="1">
    <source>
        <dbReference type="ARBA" id="ARBA00010641"/>
    </source>
</evidence>
<keyword evidence="8" id="KW-1185">Reference proteome</keyword>
<organism evidence="7 8">
    <name type="scientific">Amycolatopsis balhimycina DSM 5908</name>
    <dbReference type="NCBI Taxonomy" id="1081091"/>
    <lineage>
        <taxon>Bacteria</taxon>
        <taxon>Bacillati</taxon>
        <taxon>Actinomycetota</taxon>
        <taxon>Actinomycetes</taxon>
        <taxon>Pseudonocardiales</taxon>
        <taxon>Pseudonocardiaceae</taxon>
        <taxon>Amycolatopsis</taxon>
    </lineage>
</organism>
<accession>A0A428X6C7</accession>
<keyword evidence="3" id="KW-0731">Sigma factor</keyword>
<dbReference type="NCBIfam" id="TIGR02937">
    <property type="entry name" value="sigma70-ECF"/>
    <property type="match status" value="1"/>
</dbReference>
<dbReference type="SUPFAM" id="SSF88946">
    <property type="entry name" value="Sigma2 domain of RNA polymerase sigma factors"/>
    <property type="match status" value="1"/>
</dbReference>
<dbReference type="OrthoDB" id="5518337at2"/>
<dbReference type="PANTHER" id="PTHR43133">
    <property type="entry name" value="RNA POLYMERASE ECF-TYPE SIGMA FACTO"/>
    <property type="match status" value="1"/>
</dbReference>
<dbReference type="CDD" id="cd06171">
    <property type="entry name" value="Sigma70_r4"/>
    <property type="match status" value="1"/>
</dbReference>
<evidence type="ECO:0000256" key="4">
    <source>
        <dbReference type="ARBA" id="ARBA00023163"/>
    </source>
</evidence>
<comment type="similarity">
    <text evidence="1">Belongs to the sigma-70 factor family. ECF subfamily.</text>
</comment>
<evidence type="ECO:0000259" key="5">
    <source>
        <dbReference type="Pfam" id="PF04542"/>
    </source>
</evidence>
<dbReference type="GO" id="GO:0006352">
    <property type="term" value="P:DNA-templated transcription initiation"/>
    <property type="evidence" value="ECO:0007669"/>
    <property type="project" value="InterPro"/>
</dbReference>
<comment type="caution">
    <text evidence="7">The sequence shown here is derived from an EMBL/GenBank/DDBJ whole genome shotgun (WGS) entry which is preliminary data.</text>
</comment>
<dbReference type="Gene3D" id="1.10.10.10">
    <property type="entry name" value="Winged helix-like DNA-binding domain superfamily/Winged helix DNA-binding domain"/>
    <property type="match status" value="1"/>
</dbReference>
<dbReference type="InterPro" id="IPR014284">
    <property type="entry name" value="RNA_pol_sigma-70_dom"/>
</dbReference>
<evidence type="ECO:0000259" key="6">
    <source>
        <dbReference type="Pfam" id="PF08281"/>
    </source>
</evidence>
<dbReference type="GO" id="GO:0003677">
    <property type="term" value="F:DNA binding"/>
    <property type="evidence" value="ECO:0007669"/>
    <property type="project" value="InterPro"/>
</dbReference>
<evidence type="ECO:0000313" key="7">
    <source>
        <dbReference type="EMBL" id="RSM50873.1"/>
    </source>
</evidence>
<dbReference type="Proteomes" id="UP000286716">
    <property type="component" value="Unassembled WGS sequence"/>
</dbReference>
<dbReference type="InterPro" id="IPR007627">
    <property type="entry name" value="RNA_pol_sigma70_r2"/>
</dbReference>
<dbReference type="InterPro" id="IPR013324">
    <property type="entry name" value="RNA_pol_sigma_r3/r4-like"/>
</dbReference>
<dbReference type="GO" id="GO:0016987">
    <property type="term" value="F:sigma factor activity"/>
    <property type="evidence" value="ECO:0007669"/>
    <property type="project" value="UniProtKB-KW"/>
</dbReference>
<evidence type="ECO:0000313" key="8">
    <source>
        <dbReference type="Proteomes" id="UP000286716"/>
    </source>
</evidence>
<dbReference type="SUPFAM" id="SSF88659">
    <property type="entry name" value="Sigma3 and sigma4 domains of RNA polymerase sigma factors"/>
    <property type="match status" value="1"/>
</dbReference>
<dbReference type="InterPro" id="IPR039425">
    <property type="entry name" value="RNA_pol_sigma-70-like"/>
</dbReference>
<dbReference type="RefSeq" id="WP_020646462.1">
    <property type="nucleotide sequence ID" value="NZ_QHHU01000001.1"/>
</dbReference>
<reference evidence="7 8" key="1">
    <citation type="submission" date="2018-05" db="EMBL/GenBank/DDBJ databases">
        <title>Evolution of GPA BGCs.</title>
        <authorList>
            <person name="Waglechner N."/>
            <person name="Wright G.D."/>
        </authorList>
    </citation>
    <scope>NUCLEOTIDE SEQUENCE [LARGE SCALE GENOMIC DNA]</scope>
    <source>
        <strain evidence="7 8">DSM 5908</strain>
    </source>
</reference>
<gene>
    <name evidence="7" type="ORF">DMA12_01660</name>
</gene>
<protein>
    <submittedName>
        <fullName evidence="7">RNA polymerase sigma factor</fullName>
    </submittedName>
</protein>
<sequence>MRPDRSADEEPSPTGSDRALWEHAAQGSTAAFGELFGRHAGAVWNYAYRLTGSWSVAEDLTSSVFLTAWRRLGDVTLVNDSARPWLYTVTSNLARREQRRLGRFASALSRLPRGGVVRDHAEDVAGQVDADRRLRAVLDAVAALPRAERRAVELCLIGGLSTAEASAVLGIADASVRARISRARGRLRGLLRNTTHDVLATEELR</sequence>
<feature type="domain" description="RNA polymerase sigma factor 70 region 4 type 2" evidence="6">
    <location>
        <begin position="135"/>
        <end position="187"/>
    </location>
</feature>
<dbReference type="Pfam" id="PF04542">
    <property type="entry name" value="Sigma70_r2"/>
    <property type="match status" value="1"/>
</dbReference>
<dbReference type="PANTHER" id="PTHR43133:SF25">
    <property type="entry name" value="RNA POLYMERASE SIGMA FACTOR RFAY-RELATED"/>
    <property type="match status" value="1"/>
</dbReference>
<dbReference type="EMBL" id="QHHU01000001">
    <property type="protein sequence ID" value="RSM50873.1"/>
    <property type="molecule type" value="Genomic_DNA"/>
</dbReference>
<dbReference type="AlphaFoldDB" id="A0A428X6C7"/>
<feature type="domain" description="RNA polymerase sigma-70 region 2" evidence="5">
    <location>
        <begin position="35"/>
        <end position="103"/>
    </location>
</feature>
<evidence type="ECO:0000256" key="2">
    <source>
        <dbReference type="ARBA" id="ARBA00023015"/>
    </source>
</evidence>
<evidence type="ECO:0000256" key="3">
    <source>
        <dbReference type="ARBA" id="ARBA00023082"/>
    </source>
</evidence>